<accession>A0AAV6MID4</accession>
<keyword evidence="2" id="KW-0812">Transmembrane</keyword>
<proteinExistence type="predicted"/>
<evidence type="ECO:0000313" key="3">
    <source>
        <dbReference type="EMBL" id="KAG6581482.1"/>
    </source>
</evidence>
<feature type="transmembrane region" description="Helical" evidence="2">
    <location>
        <begin position="111"/>
        <end position="134"/>
    </location>
</feature>
<dbReference type="PANTHER" id="PTHR36381:SF1">
    <property type="entry name" value="ETHYLENE-REGULATED TRANSCRIPT 2 (ERT2)"/>
    <property type="match status" value="1"/>
</dbReference>
<dbReference type="AlphaFoldDB" id="A0AAV6MID4"/>
<evidence type="ECO:0000256" key="1">
    <source>
        <dbReference type="SAM" id="MobiDB-lite"/>
    </source>
</evidence>
<evidence type="ECO:0008006" key="5">
    <source>
        <dbReference type="Google" id="ProtNLM"/>
    </source>
</evidence>
<reference evidence="3 4" key="1">
    <citation type="journal article" date="2021" name="Hortic Res">
        <title>The domestication of Cucurbita argyrosperma as revealed by the genome of its wild relative.</title>
        <authorList>
            <person name="Barrera-Redondo J."/>
            <person name="Sanchez-de la Vega G."/>
            <person name="Aguirre-Liguori J.A."/>
            <person name="Castellanos-Morales G."/>
            <person name="Gutierrez-Guerrero Y.T."/>
            <person name="Aguirre-Dugua X."/>
            <person name="Aguirre-Planter E."/>
            <person name="Tenaillon M.I."/>
            <person name="Lira-Saade R."/>
            <person name="Eguiarte L.E."/>
        </authorList>
    </citation>
    <scope>NUCLEOTIDE SEQUENCE [LARGE SCALE GENOMIC DNA]</scope>
    <source>
        <strain evidence="3">JBR-2021</strain>
    </source>
</reference>
<keyword evidence="2" id="KW-1133">Transmembrane helix</keyword>
<sequence length="382" mass="43503">MGLPWKNAKPNPISRIVSDLQPPSLVLQTGFPTSVVDLFVRNRHRIRRRSFNTTNHEHCPLHAPPPSPSLTPHTSPAAPHTLHALQQDSMPAHVEFSVVCGRSNANANANAAHSIFTSSLFVAAAKMFVVVILVLSTKRLVLGITLSAFLLFLLYFFGKFEAPFFDPSSIRNLFFRRRGGLIVREGEEEDPSMNSVSNNEIQIVESNSEKEQSGLQHERFRNWEKGLGCCLDLEVEEENEEEQGQFQVGKNQRSRSRSAKLRTKIINKLIPKKLRNGKRLKSNKSEKNKTKQETGNMIMRNEQGTEWSCEKEDEEVWQVWKPEEEEEEEEEEERNKSLDCEFLILIILLGLCGGRFLALVLTVSGCFMLKLINFLNQKQKFG</sequence>
<feature type="region of interest" description="Disordered" evidence="1">
    <location>
        <begin position="54"/>
        <end position="78"/>
    </location>
</feature>
<gene>
    <name evidence="3" type="ORF">SDJN03_21484</name>
</gene>
<keyword evidence="2" id="KW-0472">Membrane</keyword>
<dbReference type="Proteomes" id="UP000685013">
    <property type="component" value="Chromosome 14"/>
</dbReference>
<name>A0AAV6MID4_9ROSI</name>
<dbReference type="PANTHER" id="PTHR36381">
    <property type="entry name" value="ETHYLENE-REGULATED TRANSCRIPT 2 (ERT2)"/>
    <property type="match status" value="1"/>
</dbReference>
<feature type="transmembrane region" description="Helical" evidence="2">
    <location>
        <begin position="140"/>
        <end position="158"/>
    </location>
</feature>
<comment type="caution">
    <text evidence="3">The sequence shown here is derived from an EMBL/GenBank/DDBJ whole genome shotgun (WGS) entry which is preliminary data.</text>
</comment>
<keyword evidence="4" id="KW-1185">Reference proteome</keyword>
<dbReference type="EMBL" id="JAGKQH010000014">
    <property type="protein sequence ID" value="KAG6581482.1"/>
    <property type="molecule type" value="Genomic_DNA"/>
</dbReference>
<evidence type="ECO:0000256" key="2">
    <source>
        <dbReference type="SAM" id="Phobius"/>
    </source>
</evidence>
<evidence type="ECO:0000313" key="4">
    <source>
        <dbReference type="Proteomes" id="UP000685013"/>
    </source>
</evidence>
<organism evidence="3 4">
    <name type="scientific">Cucurbita argyrosperma subsp. sororia</name>
    <dbReference type="NCBI Taxonomy" id="37648"/>
    <lineage>
        <taxon>Eukaryota</taxon>
        <taxon>Viridiplantae</taxon>
        <taxon>Streptophyta</taxon>
        <taxon>Embryophyta</taxon>
        <taxon>Tracheophyta</taxon>
        <taxon>Spermatophyta</taxon>
        <taxon>Magnoliopsida</taxon>
        <taxon>eudicotyledons</taxon>
        <taxon>Gunneridae</taxon>
        <taxon>Pentapetalae</taxon>
        <taxon>rosids</taxon>
        <taxon>fabids</taxon>
        <taxon>Cucurbitales</taxon>
        <taxon>Cucurbitaceae</taxon>
        <taxon>Cucurbiteae</taxon>
        <taxon>Cucurbita</taxon>
    </lineage>
</organism>
<feature type="transmembrane region" description="Helical" evidence="2">
    <location>
        <begin position="342"/>
        <end position="372"/>
    </location>
</feature>
<protein>
    <recommendedName>
        <fullName evidence="5">Transmembrane protein</fullName>
    </recommendedName>
</protein>
<feature type="non-terminal residue" evidence="3">
    <location>
        <position position="1"/>
    </location>
</feature>